<feature type="region of interest" description="Disordered" evidence="1">
    <location>
        <begin position="78"/>
        <end position="100"/>
    </location>
</feature>
<dbReference type="GeneID" id="42179676"/>
<organism evidence="3 4">
    <name type="scientific">Halomicrobium mukohataei</name>
    <dbReference type="NCBI Taxonomy" id="57705"/>
    <lineage>
        <taxon>Archaea</taxon>
        <taxon>Methanobacteriati</taxon>
        <taxon>Methanobacteriota</taxon>
        <taxon>Stenosarchaea group</taxon>
        <taxon>Halobacteria</taxon>
        <taxon>Halobacteriales</taxon>
        <taxon>Haloarculaceae</taxon>
        <taxon>Halomicrobium</taxon>
    </lineage>
</organism>
<sequence>MVFLVPYDGSSPARAALERAVEYGTPLDRDVVAVSYIPTGNSYAERRQWVDPDDEFPFETVTQDLERKIEEATDDTELRYTDVSAHSPAGGSSEEVRQTASDVDATVLFVGSDDEESVVVPVGDGTDEEYDVHVVRG</sequence>
<dbReference type="AlphaFoldDB" id="A0A4D6KE53"/>
<proteinExistence type="predicted"/>
<dbReference type="OMA" id="HKAGRDS"/>
<dbReference type="Pfam" id="PF00582">
    <property type="entry name" value="Usp"/>
    <property type="match status" value="1"/>
</dbReference>
<dbReference type="Proteomes" id="UP000297053">
    <property type="component" value="Chromosome"/>
</dbReference>
<dbReference type="CDD" id="cd00293">
    <property type="entry name" value="USP-like"/>
    <property type="match status" value="1"/>
</dbReference>
<feature type="domain" description="UspA" evidence="2">
    <location>
        <begin position="3"/>
        <end position="113"/>
    </location>
</feature>
<evidence type="ECO:0000259" key="2">
    <source>
        <dbReference type="Pfam" id="PF00582"/>
    </source>
</evidence>
<reference evidence="3 4" key="1">
    <citation type="submission" date="2019-04" db="EMBL/GenBank/DDBJ databases">
        <title>Complete genome sequence of Arthrobacter sp. ZXY-2 associated with effective atrazine degradation and salt adaptation.</title>
        <authorList>
            <person name="Zhao X."/>
        </authorList>
    </citation>
    <scope>NUCLEOTIDE SEQUENCE [LARGE SCALE GENOMIC DNA]</scope>
    <source>
        <strain evidence="4">ZP60</strain>
    </source>
</reference>
<dbReference type="KEGG" id="halz:E5139_12025"/>
<evidence type="ECO:0000256" key="1">
    <source>
        <dbReference type="SAM" id="MobiDB-lite"/>
    </source>
</evidence>
<protein>
    <submittedName>
        <fullName evidence="3">Universal stress protein</fullName>
    </submittedName>
</protein>
<gene>
    <name evidence="3" type="ORF">E5139_12025</name>
</gene>
<evidence type="ECO:0000313" key="4">
    <source>
        <dbReference type="Proteomes" id="UP000297053"/>
    </source>
</evidence>
<dbReference type="Gene3D" id="3.40.50.620">
    <property type="entry name" value="HUPs"/>
    <property type="match status" value="1"/>
</dbReference>
<dbReference type="EMBL" id="CP039375">
    <property type="protein sequence ID" value="QCD66334.1"/>
    <property type="molecule type" value="Genomic_DNA"/>
</dbReference>
<evidence type="ECO:0000313" key="3">
    <source>
        <dbReference type="EMBL" id="QCD66334.1"/>
    </source>
</evidence>
<dbReference type="InterPro" id="IPR006016">
    <property type="entry name" value="UspA"/>
</dbReference>
<dbReference type="InterPro" id="IPR014729">
    <property type="entry name" value="Rossmann-like_a/b/a_fold"/>
</dbReference>
<reference evidence="3 4" key="2">
    <citation type="submission" date="2019-04" db="EMBL/GenBank/DDBJ databases">
        <authorList>
            <person name="Yang S."/>
            <person name="Wei W."/>
        </authorList>
    </citation>
    <scope>NUCLEOTIDE SEQUENCE [LARGE SCALE GENOMIC DNA]</scope>
    <source>
        <strain evidence="4">ZP60</strain>
    </source>
</reference>
<accession>A0A4D6KE53</accession>
<name>A0A4D6KE53_9EURY</name>
<dbReference type="RefSeq" id="WP_015762737.1">
    <property type="nucleotide sequence ID" value="NZ_CP039375.1"/>
</dbReference>
<dbReference type="SUPFAM" id="SSF52402">
    <property type="entry name" value="Adenine nucleotide alpha hydrolases-like"/>
    <property type="match status" value="1"/>
</dbReference>